<accession>A0A0N8AQ24</accession>
<dbReference type="AlphaFoldDB" id="A0A0N8AQ24"/>
<evidence type="ECO:0000313" key="1">
    <source>
        <dbReference type="EMBL" id="JAJ08853.1"/>
    </source>
</evidence>
<proteinExistence type="predicted"/>
<reference evidence="1" key="2">
    <citation type="submission" date="2015-10" db="EMBL/GenBank/DDBJ databases">
        <authorList>
            <person name="Gilbert D.G."/>
        </authorList>
    </citation>
    <scope>NUCLEOTIDE SEQUENCE</scope>
</reference>
<protein>
    <submittedName>
        <fullName evidence="1">Uncharacterized protein</fullName>
    </submittedName>
</protein>
<sequence length="76" mass="9072">MQMSVTEDRQFCLFTVLVTQRKEKEEDKLERSSSVRLHWLLQCLSSLEQSQQINLDVFLFFYPRLFCLVLLFPPTA</sequence>
<reference evidence="1" key="1">
    <citation type="submission" date="2015-10" db="EMBL/GenBank/DDBJ databases">
        <title>Daphnia magna gene sets from two clonal populations assembled and annotated with EvidentialGene.</title>
        <authorList>
            <person name="Gilbert D."/>
            <person name="Podicheti R."/>
            <person name="Orsini L."/>
            <person name="Colbourne J."/>
            <person name="Pfrender M."/>
        </authorList>
    </citation>
    <scope>NUCLEOTIDE SEQUENCE</scope>
</reference>
<organism evidence="1">
    <name type="scientific">Daphnia magna</name>
    <dbReference type="NCBI Taxonomy" id="35525"/>
    <lineage>
        <taxon>Eukaryota</taxon>
        <taxon>Metazoa</taxon>
        <taxon>Ecdysozoa</taxon>
        <taxon>Arthropoda</taxon>
        <taxon>Crustacea</taxon>
        <taxon>Branchiopoda</taxon>
        <taxon>Diplostraca</taxon>
        <taxon>Cladocera</taxon>
        <taxon>Anomopoda</taxon>
        <taxon>Daphniidae</taxon>
        <taxon>Daphnia</taxon>
    </lineage>
</organism>
<name>A0A0N8AQ24_9CRUS</name>
<dbReference type="EMBL" id="GDIP01214549">
    <property type="protein sequence ID" value="JAJ08853.1"/>
    <property type="molecule type" value="Transcribed_RNA"/>
</dbReference>